<evidence type="ECO:0000313" key="1">
    <source>
        <dbReference type="EMBL" id="RKX70538.1"/>
    </source>
</evidence>
<name>A0A660SID0_UNCW3</name>
<comment type="caution">
    <text evidence="1">The sequence shown here is derived from an EMBL/GenBank/DDBJ whole genome shotgun (WGS) entry which is preliminary data.</text>
</comment>
<evidence type="ECO:0000313" key="2">
    <source>
        <dbReference type="Proteomes" id="UP000268469"/>
    </source>
</evidence>
<accession>A0A660SID0</accession>
<dbReference type="AlphaFoldDB" id="A0A660SID0"/>
<evidence type="ECO:0008006" key="3">
    <source>
        <dbReference type="Google" id="ProtNLM"/>
    </source>
</evidence>
<dbReference type="EMBL" id="QNBE01000036">
    <property type="protein sequence ID" value="RKX70538.1"/>
    <property type="molecule type" value="Genomic_DNA"/>
</dbReference>
<sequence length="322" mass="36415">MILIVSFLMVYPFSFGEAGVATESPFGPYYNPANRPKIDYYSITLSTSRIGGIEYLGLDRSFQDFTVGIATSDSVWERKSWLSFAGRLGRFDFGFGGGLDHQIQPTLSSGVMVDLNRLALGASYRYGDIKSIQGGLSLEIGRILVGLEGERLIAEDSTRNYLHLGIGYELSEAVQAQIGYHRGMSFGLSSAIGPLLFFFGVDRFTIEDFRIHFGIYSIIREKVIKKTITKIRVKKVPVEKKVYVPTKPKKKAVPKKKKTPSKADLKYCDEHYRKGIEYYNQDKLQEAIREWEKVQALCPGYLLVEEYLDKAKKKLKLLKGIE</sequence>
<proteinExistence type="predicted"/>
<protein>
    <recommendedName>
        <fullName evidence="3">Tetratricopeptide repeat protein</fullName>
    </recommendedName>
</protein>
<dbReference type="Proteomes" id="UP000268469">
    <property type="component" value="Unassembled WGS sequence"/>
</dbReference>
<organism evidence="1 2">
    <name type="scientific">candidate division WOR-3 bacterium</name>
    <dbReference type="NCBI Taxonomy" id="2052148"/>
    <lineage>
        <taxon>Bacteria</taxon>
        <taxon>Bacteria division WOR-3</taxon>
    </lineage>
</organism>
<gene>
    <name evidence="1" type="ORF">DRP53_04670</name>
</gene>
<reference evidence="1 2" key="1">
    <citation type="submission" date="2018-06" db="EMBL/GenBank/DDBJ databases">
        <title>Extensive metabolic versatility and redundancy in microbially diverse, dynamic hydrothermal sediments.</title>
        <authorList>
            <person name="Dombrowski N."/>
            <person name="Teske A."/>
            <person name="Baker B.J."/>
        </authorList>
    </citation>
    <scope>NUCLEOTIDE SEQUENCE [LARGE SCALE GENOMIC DNA]</scope>
    <source>
        <strain evidence="1">B36_G15</strain>
    </source>
</reference>